<evidence type="ECO:0000313" key="4">
    <source>
        <dbReference type="Proteomes" id="UP000807353"/>
    </source>
</evidence>
<feature type="transmembrane region" description="Helical" evidence="2">
    <location>
        <begin position="6"/>
        <end position="25"/>
    </location>
</feature>
<reference evidence="3" key="1">
    <citation type="submission" date="2020-11" db="EMBL/GenBank/DDBJ databases">
        <authorList>
            <consortium name="DOE Joint Genome Institute"/>
            <person name="Ahrendt S."/>
            <person name="Riley R."/>
            <person name="Andreopoulos W."/>
            <person name="Labutti K."/>
            <person name="Pangilinan J."/>
            <person name="Ruiz-Duenas F.J."/>
            <person name="Barrasa J.M."/>
            <person name="Sanchez-Garcia M."/>
            <person name="Camarero S."/>
            <person name="Miyauchi S."/>
            <person name="Serrano A."/>
            <person name="Linde D."/>
            <person name="Babiker R."/>
            <person name="Drula E."/>
            <person name="Ayuso-Fernandez I."/>
            <person name="Pacheco R."/>
            <person name="Padilla G."/>
            <person name="Ferreira P."/>
            <person name="Barriuso J."/>
            <person name="Kellner H."/>
            <person name="Castanera R."/>
            <person name="Alfaro M."/>
            <person name="Ramirez L."/>
            <person name="Pisabarro A.G."/>
            <person name="Kuo A."/>
            <person name="Tritt A."/>
            <person name="Lipzen A."/>
            <person name="He G."/>
            <person name="Yan M."/>
            <person name="Ng V."/>
            <person name="Cullen D."/>
            <person name="Martin F."/>
            <person name="Rosso M.-N."/>
            <person name="Henrissat B."/>
            <person name="Hibbett D."/>
            <person name="Martinez A.T."/>
            <person name="Grigoriev I.V."/>
        </authorList>
    </citation>
    <scope>NUCLEOTIDE SEQUENCE</scope>
    <source>
        <strain evidence="3">CBS 247.69</strain>
    </source>
</reference>
<dbReference type="AlphaFoldDB" id="A0A9P5Y7T1"/>
<keyword evidence="2" id="KW-0812">Transmembrane</keyword>
<proteinExistence type="predicted"/>
<keyword evidence="2" id="KW-0472">Membrane</keyword>
<evidence type="ECO:0000256" key="2">
    <source>
        <dbReference type="SAM" id="Phobius"/>
    </source>
</evidence>
<dbReference type="Proteomes" id="UP000807353">
    <property type="component" value="Unassembled WGS sequence"/>
</dbReference>
<feature type="region of interest" description="Disordered" evidence="1">
    <location>
        <begin position="68"/>
        <end position="130"/>
    </location>
</feature>
<evidence type="ECO:0000256" key="1">
    <source>
        <dbReference type="SAM" id="MobiDB-lite"/>
    </source>
</evidence>
<name>A0A9P5Y7T1_9AGAR</name>
<dbReference type="EMBL" id="MU150260">
    <property type="protein sequence ID" value="KAF9463722.1"/>
    <property type="molecule type" value="Genomic_DNA"/>
</dbReference>
<organism evidence="3 4">
    <name type="scientific">Collybia nuda</name>
    <dbReference type="NCBI Taxonomy" id="64659"/>
    <lineage>
        <taxon>Eukaryota</taxon>
        <taxon>Fungi</taxon>
        <taxon>Dikarya</taxon>
        <taxon>Basidiomycota</taxon>
        <taxon>Agaricomycotina</taxon>
        <taxon>Agaricomycetes</taxon>
        <taxon>Agaricomycetidae</taxon>
        <taxon>Agaricales</taxon>
        <taxon>Tricholomatineae</taxon>
        <taxon>Clitocybaceae</taxon>
        <taxon>Collybia</taxon>
    </lineage>
</organism>
<feature type="compositionally biased region" description="Basic and acidic residues" evidence="1">
    <location>
        <begin position="98"/>
        <end position="113"/>
    </location>
</feature>
<protein>
    <submittedName>
        <fullName evidence="3">Uncharacterized protein</fullName>
    </submittedName>
</protein>
<keyword evidence="4" id="KW-1185">Reference proteome</keyword>
<comment type="caution">
    <text evidence="3">The sequence shown here is derived from an EMBL/GenBank/DDBJ whole genome shotgun (WGS) entry which is preliminary data.</text>
</comment>
<evidence type="ECO:0000313" key="3">
    <source>
        <dbReference type="EMBL" id="KAF9463722.1"/>
    </source>
</evidence>
<dbReference type="OrthoDB" id="3246206at2759"/>
<gene>
    <name evidence="3" type="ORF">BDZ94DRAFT_1163526</name>
</gene>
<feature type="compositionally biased region" description="Basic and acidic residues" evidence="1">
    <location>
        <begin position="69"/>
        <end position="78"/>
    </location>
</feature>
<keyword evidence="2" id="KW-1133">Transmembrane helix</keyword>
<sequence>MPAPAVYILAVVGTIAVGIAFKEFVYEPHLAPKIEQWAEEFLARRQARRRQRAGPIAVPVSNAGVNDEEFLRRSKRSDSDDDNDEGQMRQSIELENLVTREVREWRSEVDRSQPRGLRHRTNAGASGSRSALDKVRELINYFR</sequence>
<accession>A0A9P5Y7T1</accession>